<dbReference type="EMBL" id="KN847496">
    <property type="protein sequence ID" value="KIW14256.1"/>
    <property type="molecule type" value="Genomic_DNA"/>
</dbReference>
<reference evidence="2 3" key="1">
    <citation type="submission" date="2015-01" db="EMBL/GenBank/DDBJ databases">
        <title>The Genome Sequence of Exophiala spinifera CBS89968.</title>
        <authorList>
            <consortium name="The Broad Institute Genomics Platform"/>
            <person name="Cuomo C."/>
            <person name="de Hoog S."/>
            <person name="Gorbushina A."/>
            <person name="Stielow B."/>
            <person name="Teixiera M."/>
            <person name="Abouelleil A."/>
            <person name="Chapman S.B."/>
            <person name="Priest M."/>
            <person name="Young S.K."/>
            <person name="Wortman J."/>
            <person name="Nusbaum C."/>
            <person name="Birren B."/>
        </authorList>
    </citation>
    <scope>NUCLEOTIDE SEQUENCE [LARGE SCALE GENOMIC DNA]</scope>
    <source>
        <strain evidence="2 3">CBS 89968</strain>
    </source>
</reference>
<sequence>MSIDFVMDEPLMRKPAPGSAKGPATGPAPEPELEEACNNKKPTTGKFSAPVSLDPDGLSARPPYTQEMNYFIWYHRIDRGLSWDTVTYKFNRYFDENRPKIGLQCRFYRLLAQNKVAPVRRQLDSPPYGQVTRLLDFTELRFPWMRRAHRKRRGVPQRRTCAVVSDRGD</sequence>
<dbReference type="GeneID" id="27334121"/>
<dbReference type="RefSeq" id="XP_016234472.1">
    <property type="nucleotide sequence ID" value="XM_016381370.1"/>
</dbReference>
<evidence type="ECO:0000256" key="1">
    <source>
        <dbReference type="SAM" id="MobiDB-lite"/>
    </source>
</evidence>
<gene>
    <name evidence="2" type="ORF">PV08_07038</name>
</gene>
<organism evidence="2 3">
    <name type="scientific">Exophiala spinifera</name>
    <dbReference type="NCBI Taxonomy" id="91928"/>
    <lineage>
        <taxon>Eukaryota</taxon>
        <taxon>Fungi</taxon>
        <taxon>Dikarya</taxon>
        <taxon>Ascomycota</taxon>
        <taxon>Pezizomycotina</taxon>
        <taxon>Eurotiomycetes</taxon>
        <taxon>Chaetothyriomycetidae</taxon>
        <taxon>Chaetothyriales</taxon>
        <taxon>Herpotrichiellaceae</taxon>
        <taxon>Exophiala</taxon>
    </lineage>
</organism>
<feature type="region of interest" description="Disordered" evidence="1">
    <location>
        <begin position="1"/>
        <end position="52"/>
    </location>
</feature>
<proteinExistence type="predicted"/>
<dbReference type="Proteomes" id="UP000053328">
    <property type="component" value="Unassembled WGS sequence"/>
</dbReference>
<evidence type="ECO:0000313" key="3">
    <source>
        <dbReference type="Proteomes" id="UP000053328"/>
    </source>
</evidence>
<dbReference type="HOGENOM" id="CLU_1578548_0_0_1"/>
<dbReference type="VEuPathDB" id="FungiDB:PV08_07038"/>
<keyword evidence="3" id="KW-1185">Reference proteome</keyword>
<protein>
    <submittedName>
        <fullName evidence="2">Uncharacterized protein</fullName>
    </submittedName>
</protein>
<accession>A0A0D1YH00</accession>
<dbReference type="OrthoDB" id="3921745at2759"/>
<dbReference type="AlphaFoldDB" id="A0A0D1YH00"/>
<name>A0A0D1YH00_9EURO</name>
<evidence type="ECO:0000313" key="2">
    <source>
        <dbReference type="EMBL" id="KIW14256.1"/>
    </source>
</evidence>